<keyword evidence="5" id="KW-0677">Repeat</keyword>
<keyword evidence="8 9" id="KW-0440">LIM domain</keyword>
<dbReference type="GO" id="GO:0031941">
    <property type="term" value="C:filamentous actin"/>
    <property type="evidence" value="ECO:0007669"/>
    <property type="project" value="TreeGrafter"/>
</dbReference>
<dbReference type="GO" id="GO:0030036">
    <property type="term" value="P:actin cytoskeleton organization"/>
    <property type="evidence" value="ECO:0007669"/>
    <property type="project" value="TreeGrafter"/>
</dbReference>
<organism evidence="11 12">
    <name type="scientific">Meloidogyne javanica</name>
    <name type="common">Root-knot nematode worm</name>
    <dbReference type="NCBI Taxonomy" id="6303"/>
    <lineage>
        <taxon>Eukaryota</taxon>
        <taxon>Metazoa</taxon>
        <taxon>Ecdysozoa</taxon>
        <taxon>Nematoda</taxon>
        <taxon>Chromadorea</taxon>
        <taxon>Rhabditida</taxon>
        <taxon>Tylenchina</taxon>
        <taxon>Tylenchomorpha</taxon>
        <taxon>Tylenchoidea</taxon>
        <taxon>Meloidogynidae</taxon>
        <taxon>Meloidogyninae</taxon>
        <taxon>Meloidogyne</taxon>
        <taxon>Meloidogyne incognita group</taxon>
    </lineage>
</organism>
<dbReference type="Pfam" id="PF00412">
    <property type="entry name" value="LIM"/>
    <property type="match status" value="1"/>
</dbReference>
<dbReference type="GO" id="GO:0061061">
    <property type="term" value="P:muscle structure development"/>
    <property type="evidence" value="ECO:0007669"/>
    <property type="project" value="TreeGrafter"/>
</dbReference>
<evidence type="ECO:0000256" key="3">
    <source>
        <dbReference type="ARBA" id="ARBA00022490"/>
    </source>
</evidence>
<keyword evidence="3" id="KW-0963">Cytoplasm</keyword>
<name>A0A915M0H2_MELJA</name>
<evidence type="ECO:0000256" key="5">
    <source>
        <dbReference type="ARBA" id="ARBA00022737"/>
    </source>
</evidence>
<reference evidence="12" key="1">
    <citation type="submission" date="2022-11" db="UniProtKB">
        <authorList>
            <consortium name="WormBaseParasite"/>
        </authorList>
    </citation>
    <scope>IDENTIFICATION</scope>
</reference>
<dbReference type="GO" id="GO:0005912">
    <property type="term" value="C:adherens junction"/>
    <property type="evidence" value="ECO:0007669"/>
    <property type="project" value="TreeGrafter"/>
</dbReference>
<proteinExistence type="predicted"/>
<sequence length="226" mass="25232">MRLEKSTDVGRGKFEDEVKPALELLLNDLQRTTEILRKGHLRKAGDDNDFETVDNTERLLKEASSGKSKSPYAHRNVGEVSPLLSDGFNSAEFSTTTPLKAQRDPMLDGDKLGIHTIPKGDCPQCGEAVIGPVVIALGRMWHPEHFCCAQCGDPIGHRNFFERQGKAYCENDFHDRLLCEQCLHTCQGSLCSHCHLPITGRCISALNDQKFHPEHFCENFGILRAS</sequence>
<dbReference type="WBParaSite" id="scaffold2494_cov203.g4945">
    <property type="protein sequence ID" value="scaffold2494_cov203.g4945"/>
    <property type="gene ID" value="scaffold2494_cov203.g4945"/>
</dbReference>
<dbReference type="Gene3D" id="2.10.110.10">
    <property type="entry name" value="Cysteine Rich Protein"/>
    <property type="match status" value="2"/>
</dbReference>
<dbReference type="GO" id="GO:0007507">
    <property type="term" value="P:heart development"/>
    <property type="evidence" value="ECO:0007669"/>
    <property type="project" value="TreeGrafter"/>
</dbReference>
<keyword evidence="11" id="KW-1185">Reference proteome</keyword>
<dbReference type="InterPro" id="IPR001781">
    <property type="entry name" value="Znf_LIM"/>
</dbReference>
<evidence type="ECO:0000256" key="6">
    <source>
        <dbReference type="ARBA" id="ARBA00022833"/>
    </source>
</evidence>
<keyword evidence="4 9" id="KW-0479">Metal-binding</keyword>
<dbReference type="PROSITE" id="PS00478">
    <property type="entry name" value="LIM_DOMAIN_1"/>
    <property type="match status" value="1"/>
</dbReference>
<evidence type="ECO:0000256" key="2">
    <source>
        <dbReference type="ARBA" id="ARBA00004496"/>
    </source>
</evidence>
<dbReference type="GO" id="GO:0051371">
    <property type="term" value="F:muscle alpha-actinin binding"/>
    <property type="evidence" value="ECO:0007669"/>
    <property type="project" value="TreeGrafter"/>
</dbReference>
<dbReference type="AlphaFoldDB" id="A0A915M0H2"/>
<evidence type="ECO:0000256" key="4">
    <source>
        <dbReference type="ARBA" id="ARBA00022723"/>
    </source>
</evidence>
<protein>
    <submittedName>
        <fullName evidence="12">LIM zinc-binding domain-containing protein</fullName>
    </submittedName>
</protein>
<evidence type="ECO:0000313" key="11">
    <source>
        <dbReference type="Proteomes" id="UP000887561"/>
    </source>
</evidence>
<dbReference type="GO" id="GO:0030018">
    <property type="term" value="C:Z disc"/>
    <property type="evidence" value="ECO:0007669"/>
    <property type="project" value="TreeGrafter"/>
</dbReference>
<evidence type="ECO:0000313" key="12">
    <source>
        <dbReference type="WBParaSite" id="scaffold2494_cov203.g4945"/>
    </source>
</evidence>
<dbReference type="FunFam" id="2.10.110.10:FF:000008">
    <property type="entry name" value="Paxillin isoform 1"/>
    <property type="match status" value="1"/>
</dbReference>
<evidence type="ECO:0000256" key="9">
    <source>
        <dbReference type="PROSITE-ProRule" id="PRU00125"/>
    </source>
</evidence>
<dbReference type="PANTHER" id="PTHR24214:SF62">
    <property type="entry name" value="LEUPAXIN"/>
    <property type="match status" value="1"/>
</dbReference>
<keyword evidence="6 9" id="KW-0862">Zinc</keyword>
<dbReference type="SMART" id="SM00132">
    <property type="entry name" value="LIM"/>
    <property type="match status" value="1"/>
</dbReference>
<dbReference type="InterPro" id="IPR050604">
    <property type="entry name" value="PDZ-LIM_domain"/>
</dbReference>
<dbReference type="GO" id="GO:0003779">
    <property type="term" value="F:actin binding"/>
    <property type="evidence" value="ECO:0007669"/>
    <property type="project" value="TreeGrafter"/>
</dbReference>
<dbReference type="GO" id="GO:0046872">
    <property type="term" value="F:metal ion binding"/>
    <property type="evidence" value="ECO:0007669"/>
    <property type="project" value="UniProtKB-KW"/>
</dbReference>
<dbReference type="GO" id="GO:0001725">
    <property type="term" value="C:stress fiber"/>
    <property type="evidence" value="ECO:0007669"/>
    <property type="project" value="TreeGrafter"/>
</dbReference>
<evidence type="ECO:0000256" key="8">
    <source>
        <dbReference type="ARBA" id="ARBA00023038"/>
    </source>
</evidence>
<dbReference type="Proteomes" id="UP000887561">
    <property type="component" value="Unplaced"/>
</dbReference>
<keyword evidence="7" id="KW-0965">Cell junction</keyword>
<evidence type="ECO:0000256" key="1">
    <source>
        <dbReference type="ARBA" id="ARBA00004282"/>
    </source>
</evidence>
<dbReference type="PANTHER" id="PTHR24214">
    <property type="entry name" value="PDZ AND LIM DOMAIN PROTEIN ZASP"/>
    <property type="match status" value="1"/>
</dbReference>
<dbReference type="PROSITE" id="PS50023">
    <property type="entry name" value="LIM_DOMAIN_2"/>
    <property type="match status" value="1"/>
</dbReference>
<evidence type="ECO:0000259" key="10">
    <source>
        <dbReference type="PROSITE" id="PS50023"/>
    </source>
</evidence>
<accession>A0A915M0H2</accession>
<comment type="subcellular location">
    <subcellularLocation>
        <location evidence="1">Cell junction</location>
    </subcellularLocation>
    <subcellularLocation>
        <location evidence="2">Cytoplasm</location>
    </subcellularLocation>
</comment>
<evidence type="ECO:0000256" key="7">
    <source>
        <dbReference type="ARBA" id="ARBA00022949"/>
    </source>
</evidence>
<dbReference type="SUPFAM" id="SSF57716">
    <property type="entry name" value="Glucocorticoid receptor-like (DNA-binding domain)"/>
    <property type="match status" value="2"/>
</dbReference>
<feature type="domain" description="LIM zinc-binding" evidence="10">
    <location>
        <begin position="120"/>
        <end position="179"/>
    </location>
</feature>